<dbReference type="FunFam" id="3.10.20.600:FF:000003">
    <property type="entry name" value="NADH-quinone oxidoreductase subunit F"/>
    <property type="match status" value="1"/>
</dbReference>
<comment type="cofactor">
    <cofactor evidence="1 14">
        <name>FMN</name>
        <dbReference type="ChEBI" id="CHEBI:58210"/>
    </cofactor>
</comment>
<sequence length="431" mass="47162">MAVFANGVIFDGVDTAQPDCWRLDAYVARGGYQALRRILDSKMTQEDVIAEVKNSGLRGRGGAGFPTGLKWSFMPRSFPGDKYVVCNTDEGEPGTFKDRDIIRYNPHSLIEGMIIAGYAMGTKAGYNYIHGEIFEDYVLFEEALEEARKAGFLGQNILGSGFNFDLFAHHGYGAYICGEETALLESLEGKKGQPRFKPPFPASFGLYGKPTTINNTESFASVPFIIRDGAQTFLEKGKPNNGGTKLFSVSGHVNRPGNYEIALGTPFSELLEMAGGMRDGKKLKAVIPGGSSAPVLPADIMMQCTMDYDSIAKAGSMLGSGAVIVMNEDVCMVKALERLAYFYHEESCGQCTPCREGTGWLYKVIHRIVNGQGRKGDLELLDSVGNNMAGRTICALADAAVFPVRSFTKHFREEFEHAIEHGKTLVDHKWC</sequence>
<dbReference type="PROSITE" id="PS00645">
    <property type="entry name" value="COMPLEX1_51K_2"/>
    <property type="match status" value="1"/>
</dbReference>
<dbReference type="STRING" id="1108595.BKX93_17780"/>
<comment type="cofactor">
    <cofactor evidence="2 14">
        <name>[4Fe-4S] cluster</name>
        <dbReference type="ChEBI" id="CHEBI:49883"/>
    </cofactor>
</comment>
<keyword evidence="10 14" id="KW-0408">Iron</keyword>
<evidence type="ECO:0000256" key="4">
    <source>
        <dbReference type="ARBA" id="ARBA00022485"/>
    </source>
</evidence>
<evidence type="ECO:0000259" key="15">
    <source>
        <dbReference type="SMART" id="SM00928"/>
    </source>
</evidence>
<dbReference type="Gene3D" id="6.10.250.1450">
    <property type="match status" value="1"/>
</dbReference>
<dbReference type="InterPro" id="IPR001949">
    <property type="entry name" value="NADH-UbQ_OxRdtase_51kDa_CS"/>
</dbReference>
<evidence type="ECO:0000256" key="5">
    <source>
        <dbReference type="ARBA" id="ARBA00022630"/>
    </source>
</evidence>
<dbReference type="Gene3D" id="3.10.20.600">
    <property type="match status" value="1"/>
</dbReference>
<dbReference type="SUPFAM" id="SSF142984">
    <property type="entry name" value="Nqo1 middle domain-like"/>
    <property type="match status" value="1"/>
</dbReference>
<dbReference type="InterPro" id="IPR019575">
    <property type="entry name" value="Nuop51_4Fe4S-bd"/>
</dbReference>
<dbReference type="GO" id="GO:0010181">
    <property type="term" value="F:FMN binding"/>
    <property type="evidence" value="ECO:0007669"/>
    <property type="project" value="InterPro"/>
</dbReference>
<dbReference type="GO" id="GO:0046872">
    <property type="term" value="F:metal ion binding"/>
    <property type="evidence" value="ECO:0007669"/>
    <property type="project" value="UniProtKB-KW"/>
</dbReference>
<dbReference type="GeneID" id="68843055"/>
<keyword evidence="6 14" id="KW-0288">FMN</keyword>
<dbReference type="GO" id="GO:0008137">
    <property type="term" value="F:NADH dehydrogenase (ubiquinone) activity"/>
    <property type="evidence" value="ECO:0007669"/>
    <property type="project" value="InterPro"/>
</dbReference>
<evidence type="ECO:0000256" key="2">
    <source>
        <dbReference type="ARBA" id="ARBA00001966"/>
    </source>
</evidence>
<dbReference type="InterPro" id="IPR037207">
    <property type="entry name" value="Nuop51_4Fe4S-bd_sf"/>
</dbReference>
<comment type="catalytic activity">
    <reaction evidence="13 14">
        <text>a quinone + NADH + 5 H(+)(in) = a quinol + NAD(+) + 4 H(+)(out)</text>
        <dbReference type="Rhea" id="RHEA:57888"/>
        <dbReference type="ChEBI" id="CHEBI:15378"/>
        <dbReference type="ChEBI" id="CHEBI:24646"/>
        <dbReference type="ChEBI" id="CHEBI:57540"/>
        <dbReference type="ChEBI" id="CHEBI:57945"/>
        <dbReference type="ChEBI" id="CHEBI:132124"/>
    </reaction>
</comment>
<dbReference type="InterPro" id="IPR011538">
    <property type="entry name" value="Nuo51_FMN-bd"/>
</dbReference>
<gene>
    <name evidence="16" type="ORF">BKX93_17780</name>
</gene>
<keyword evidence="5 14" id="KW-0285">Flavoprotein</keyword>
<evidence type="ECO:0000313" key="17">
    <source>
        <dbReference type="Proteomes" id="UP000178776"/>
    </source>
</evidence>
<dbReference type="Proteomes" id="UP000178776">
    <property type="component" value="Chromosome"/>
</dbReference>
<proteinExistence type="inferred from homology"/>
<accession>A0A1D9LKB2</accession>
<evidence type="ECO:0000256" key="6">
    <source>
        <dbReference type="ARBA" id="ARBA00022643"/>
    </source>
</evidence>
<feature type="domain" description="NADH-ubiquinone oxidoreductase 51kDa subunit iron-sulphur binding" evidence="15">
    <location>
        <begin position="333"/>
        <end position="378"/>
    </location>
</feature>
<evidence type="ECO:0000313" key="16">
    <source>
        <dbReference type="EMBL" id="AOZ51663.1"/>
    </source>
</evidence>
<evidence type="ECO:0000256" key="7">
    <source>
        <dbReference type="ARBA" id="ARBA00022719"/>
    </source>
</evidence>
<evidence type="ECO:0000256" key="1">
    <source>
        <dbReference type="ARBA" id="ARBA00001917"/>
    </source>
</evidence>
<evidence type="ECO:0000256" key="11">
    <source>
        <dbReference type="ARBA" id="ARBA00023014"/>
    </source>
</evidence>
<dbReference type="RefSeq" id="WP_046166378.1">
    <property type="nucleotide sequence ID" value="NZ_CP017707.1"/>
</dbReference>
<organism evidence="16 17">
    <name type="scientific">Chromobacterium vaccinii</name>
    <dbReference type="NCBI Taxonomy" id="1108595"/>
    <lineage>
        <taxon>Bacteria</taxon>
        <taxon>Pseudomonadati</taxon>
        <taxon>Pseudomonadota</taxon>
        <taxon>Betaproteobacteria</taxon>
        <taxon>Neisseriales</taxon>
        <taxon>Chromobacteriaceae</taxon>
        <taxon>Chromobacterium</taxon>
    </lineage>
</organism>
<evidence type="ECO:0000256" key="9">
    <source>
        <dbReference type="ARBA" id="ARBA00022967"/>
    </source>
</evidence>
<dbReference type="GO" id="GO:0051539">
    <property type="term" value="F:4 iron, 4 sulfur cluster binding"/>
    <property type="evidence" value="ECO:0007669"/>
    <property type="project" value="UniProtKB-UniRule"/>
</dbReference>
<dbReference type="SMART" id="SM00928">
    <property type="entry name" value="NADH_4Fe-4S"/>
    <property type="match status" value="1"/>
</dbReference>
<dbReference type="GO" id="GO:0048038">
    <property type="term" value="F:quinone binding"/>
    <property type="evidence" value="ECO:0007669"/>
    <property type="project" value="UniProtKB-KW"/>
</dbReference>
<dbReference type="KEGG" id="cvc:BKX93_17780"/>
<dbReference type="EC" id="7.1.1.-" evidence="14"/>
<keyword evidence="4 14" id="KW-0004">4Fe-4S</keyword>
<keyword evidence="7 14" id="KW-0874">Quinone</keyword>
<dbReference type="AlphaFoldDB" id="A0A1D9LKB2"/>
<evidence type="ECO:0000256" key="10">
    <source>
        <dbReference type="ARBA" id="ARBA00023004"/>
    </source>
</evidence>
<protein>
    <recommendedName>
        <fullName evidence="14">NADH-quinone oxidoreductase subunit F</fullName>
        <ecNumber evidence="14">7.1.1.-</ecNumber>
    </recommendedName>
</protein>
<reference evidence="16 17" key="1">
    <citation type="submission" date="2016-10" db="EMBL/GenBank/DDBJ databases">
        <title>Chromobacterium muskegensis sp. nov., an insecticidal bacterium isolated from Sphagnum bogs.</title>
        <authorList>
            <person name="Sparks M.E."/>
            <person name="Blackburn M.B."/>
            <person name="Gundersen-Rindal D.E."/>
            <person name="Mitchell A."/>
            <person name="Farrar R."/>
            <person name="Kuhar D."/>
        </authorList>
    </citation>
    <scope>NUCLEOTIDE SEQUENCE [LARGE SCALE GENOMIC DNA]</scope>
    <source>
        <strain evidence="16 17">21-1</strain>
    </source>
</reference>
<keyword evidence="12 14" id="KW-0520">NAD</keyword>
<dbReference type="InterPro" id="IPR019554">
    <property type="entry name" value="Soluble_ligand-bd"/>
</dbReference>
<dbReference type="Pfam" id="PF10589">
    <property type="entry name" value="NADH_4Fe-4S"/>
    <property type="match status" value="1"/>
</dbReference>
<dbReference type="SUPFAM" id="SSF142019">
    <property type="entry name" value="Nqo1 FMN-binding domain-like"/>
    <property type="match status" value="1"/>
</dbReference>
<evidence type="ECO:0000256" key="12">
    <source>
        <dbReference type="ARBA" id="ARBA00023027"/>
    </source>
</evidence>
<dbReference type="InterPro" id="IPR037225">
    <property type="entry name" value="Nuo51_FMN-bd_sf"/>
</dbReference>
<evidence type="ECO:0000256" key="8">
    <source>
        <dbReference type="ARBA" id="ARBA00022723"/>
    </source>
</evidence>
<comment type="similarity">
    <text evidence="3 14">Belongs to the complex I 51 kDa subunit family.</text>
</comment>
<dbReference type="FunFam" id="1.20.1440.230:FF:000001">
    <property type="entry name" value="Mitochondrial NADH dehydrogenase flavoprotein 1"/>
    <property type="match status" value="1"/>
</dbReference>
<dbReference type="Gene3D" id="1.20.1440.230">
    <property type="entry name" value="NADH-ubiquinone oxidoreductase 51kDa subunit, iron-sulphur binding domain"/>
    <property type="match status" value="1"/>
</dbReference>
<dbReference type="Gene3D" id="3.40.50.11540">
    <property type="entry name" value="NADH-ubiquinone oxidoreductase 51kDa subunit"/>
    <property type="match status" value="1"/>
</dbReference>
<dbReference type="PANTHER" id="PTHR43578:SF3">
    <property type="entry name" value="NADH-QUINONE OXIDOREDUCTASE SUBUNIT F"/>
    <property type="match status" value="1"/>
</dbReference>
<dbReference type="PANTHER" id="PTHR43578">
    <property type="entry name" value="NADH-QUINONE OXIDOREDUCTASE SUBUNIT F"/>
    <property type="match status" value="1"/>
</dbReference>
<keyword evidence="8 14" id="KW-0479">Metal-binding</keyword>
<evidence type="ECO:0000256" key="3">
    <source>
        <dbReference type="ARBA" id="ARBA00007523"/>
    </source>
</evidence>
<dbReference type="FunFam" id="3.40.50.11540:FF:000001">
    <property type="entry name" value="NADH dehydrogenase [ubiquinone] flavoprotein 1, mitochondrial"/>
    <property type="match status" value="1"/>
</dbReference>
<dbReference type="SUPFAM" id="SSF140490">
    <property type="entry name" value="Nqo1C-terminal domain-like"/>
    <property type="match status" value="1"/>
</dbReference>
<keyword evidence="11 14" id="KW-0411">Iron-sulfur</keyword>
<comment type="function">
    <text evidence="14">NDH-1 shuttles electrons from NADH, via FMN and iron-sulfur (Fe-S) centers, to quinones in the respiratory chain.</text>
</comment>
<dbReference type="GO" id="GO:0051287">
    <property type="term" value="F:NAD binding"/>
    <property type="evidence" value="ECO:0007669"/>
    <property type="project" value="UniProtKB-UniRule"/>
</dbReference>
<dbReference type="Pfam" id="PF01512">
    <property type="entry name" value="Complex1_51K"/>
    <property type="match status" value="1"/>
</dbReference>
<dbReference type="InterPro" id="IPR011537">
    <property type="entry name" value="NADH-UbQ_OxRdtase_suF"/>
</dbReference>
<keyword evidence="9" id="KW-1278">Translocase</keyword>
<name>A0A1D9LKB2_9NEIS</name>
<dbReference type="Pfam" id="PF10531">
    <property type="entry name" value="SLBB"/>
    <property type="match status" value="1"/>
</dbReference>
<evidence type="ECO:0000256" key="14">
    <source>
        <dbReference type="RuleBase" id="RU364066"/>
    </source>
</evidence>
<dbReference type="NCBIfam" id="TIGR01959">
    <property type="entry name" value="nuoF_fam"/>
    <property type="match status" value="1"/>
</dbReference>
<dbReference type="EMBL" id="CP017707">
    <property type="protein sequence ID" value="AOZ51663.1"/>
    <property type="molecule type" value="Genomic_DNA"/>
</dbReference>
<evidence type="ECO:0000256" key="13">
    <source>
        <dbReference type="ARBA" id="ARBA00047712"/>
    </source>
</evidence>
<dbReference type="NCBIfam" id="NF010120">
    <property type="entry name" value="PRK13596.1"/>
    <property type="match status" value="1"/>
</dbReference>